<evidence type="ECO:0000313" key="1">
    <source>
        <dbReference type="EMBL" id="KAI6647537.1"/>
    </source>
</evidence>
<dbReference type="EMBL" id="JAKMXF010000342">
    <property type="protein sequence ID" value="KAI6647537.1"/>
    <property type="molecule type" value="Genomic_DNA"/>
</dbReference>
<keyword evidence="2" id="KW-1185">Reference proteome</keyword>
<dbReference type="AlphaFoldDB" id="A0AAV7JFD5"/>
<dbReference type="Proteomes" id="UP001165289">
    <property type="component" value="Unassembled WGS sequence"/>
</dbReference>
<protein>
    <submittedName>
        <fullName evidence="1">SCAN domain protein</fullName>
    </submittedName>
</protein>
<reference evidence="1 2" key="1">
    <citation type="journal article" date="2023" name="BMC Biol.">
        <title>The compact genome of the sponge Oopsacas minuta (Hexactinellida) is lacking key metazoan core genes.</title>
        <authorList>
            <person name="Santini S."/>
            <person name="Schenkelaars Q."/>
            <person name="Jourda C."/>
            <person name="Duchesne M."/>
            <person name="Belahbib H."/>
            <person name="Rocher C."/>
            <person name="Selva M."/>
            <person name="Riesgo A."/>
            <person name="Vervoort M."/>
            <person name="Leys S.P."/>
            <person name="Kodjabachian L."/>
            <person name="Le Bivic A."/>
            <person name="Borchiellini C."/>
            <person name="Claverie J.M."/>
            <person name="Renard E."/>
        </authorList>
    </citation>
    <scope>NUCLEOTIDE SEQUENCE [LARGE SCALE GENOMIC DNA]</scope>
    <source>
        <strain evidence="1">SPO-2</strain>
    </source>
</reference>
<sequence length="205" mass="23158">MCHICCSLFSNEAMELSRLKDHLNRLHPSKLNSYFKKMKANSEKQRNMKDLFANRDMRLENGLTASSNLSLMIANLEVIETVMCQSSTSVLSTIPLNNDMAQRLIDKMGDDVESQLVQILSRTDHALQIDESTARDNEALLMGYVSRHKGHVVICGCKGFYEHKEIPVKNFIQCVNDGSPAMVGRLQGLISLMKREIPGVKRFIL</sequence>
<dbReference type="PANTHER" id="PTHR45913:SF22">
    <property type="entry name" value="SCAN BOX DOMAIN-CONTAINING PROTEIN"/>
    <property type="match status" value="1"/>
</dbReference>
<accession>A0AAV7JFD5</accession>
<proteinExistence type="predicted"/>
<comment type="caution">
    <text evidence="1">The sequence shown here is derived from an EMBL/GenBank/DDBJ whole genome shotgun (WGS) entry which is preliminary data.</text>
</comment>
<name>A0AAV7JFD5_9METZ</name>
<evidence type="ECO:0000313" key="2">
    <source>
        <dbReference type="Proteomes" id="UP001165289"/>
    </source>
</evidence>
<gene>
    <name evidence="1" type="ORF">LOD99_8803</name>
</gene>
<organism evidence="1 2">
    <name type="scientific">Oopsacas minuta</name>
    <dbReference type="NCBI Taxonomy" id="111878"/>
    <lineage>
        <taxon>Eukaryota</taxon>
        <taxon>Metazoa</taxon>
        <taxon>Porifera</taxon>
        <taxon>Hexactinellida</taxon>
        <taxon>Hexasterophora</taxon>
        <taxon>Lyssacinosida</taxon>
        <taxon>Leucopsacidae</taxon>
        <taxon>Oopsacas</taxon>
    </lineage>
</organism>
<dbReference type="PANTHER" id="PTHR45913">
    <property type="entry name" value="EPM2A-INTERACTING PROTEIN 1"/>
    <property type="match status" value="1"/>
</dbReference>